<dbReference type="RefSeq" id="WP_007014191.1">
    <property type="nucleotide sequence ID" value="NZ_AGFM01000054.1"/>
</dbReference>
<dbReference type="Pfam" id="PF00593">
    <property type="entry name" value="TonB_dep_Rec_b-barrel"/>
    <property type="match status" value="1"/>
</dbReference>
<dbReference type="GO" id="GO:0006826">
    <property type="term" value="P:iron ion transport"/>
    <property type="evidence" value="ECO:0007669"/>
    <property type="project" value="UniProtKB-KW"/>
</dbReference>
<dbReference type="GO" id="GO:0009279">
    <property type="term" value="C:cell outer membrane"/>
    <property type="evidence" value="ECO:0007669"/>
    <property type="project" value="UniProtKB-SubCell"/>
</dbReference>
<evidence type="ECO:0000256" key="3">
    <source>
        <dbReference type="ARBA" id="ARBA00022452"/>
    </source>
</evidence>
<feature type="domain" description="Secretin/TonB short N-terminal" evidence="14">
    <location>
        <begin position="44"/>
        <end position="95"/>
    </location>
</feature>
<dbReference type="OrthoDB" id="9760333at2"/>
<evidence type="ECO:0000259" key="14">
    <source>
        <dbReference type="SMART" id="SM00965"/>
    </source>
</evidence>
<keyword evidence="5 11" id="KW-0812">Transmembrane</keyword>
<keyword evidence="9 11" id="KW-0472">Membrane</keyword>
<dbReference type="InterPro" id="IPR011662">
    <property type="entry name" value="Secretin/TonB_short_N"/>
</dbReference>
<evidence type="ECO:0000256" key="6">
    <source>
        <dbReference type="ARBA" id="ARBA00023004"/>
    </source>
</evidence>
<comment type="similarity">
    <text evidence="11 12">Belongs to the TonB-dependent receptor family.</text>
</comment>
<dbReference type="PROSITE" id="PS52016">
    <property type="entry name" value="TONB_DEPENDENT_REC_3"/>
    <property type="match status" value="1"/>
</dbReference>
<gene>
    <name evidence="15" type="ORF">NSU_3283</name>
</gene>
<keyword evidence="10 11" id="KW-0998">Cell outer membrane</keyword>
<comment type="caution">
    <text evidence="15">The sequence shown here is derived from an EMBL/GenBank/DDBJ whole genome shotgun (WGS) entry which is preliminary data.</text>
</comment>
<evidence type="ECO:0000256" key="5">
    <source>
        <dbReference type="ARBA" id="ARBA00022692"/>
    </source>
</evidence>
<organism evidence="15 16">
    <name type="scientific">Novosphingobium pentaromativorans US6-1</name>
    <dbReference type="NCBI Taxonomy" id="1088721"/>
    <lineage>
        <taxon>Bacteria</taxon>
        <taxon>Pseudomonadati</taxon>
        <taxon>Pseudomonadota</taxon>
        <taxon>Alphaproteobacteria</taxon>
        <taxon>Sphingomonadales</taxon>
        <taxon>Sphingomonadaceae</taxon>
        <taxon>Novosphingobium</taxon>
    </lineage>
</organism>
<proteinExistence type="inferred from homology"/>
<dbReference type="Proteomes" id="UP000004030">
    <property type="component" value="Unassembled WGS sequence"/>
</dbReference>
<sequence length="838" mass="89521">MARQALIVILAWSCCAFAVPTAFAATGQASLAEALQALARRGHLSILFRPETVSGLRAGKPGKPSKPEAALDEMLRGTGLRARRIAPRTFVIERIEVAKSEGGTDASAPPAERHVQTAAPSSIIVTALRRPTLLLDTPVSMIAIEGQQWSELAGRTNADVARLAPSLAITSQGAGLDRLSLRGVISAGEPSVGLYYGNAPVLGPSGSTSDPGLMTPNLLLIDVDRIEVLRGPQGTLYGAGSLAGTMRVLFRQPELDRYSANLDGSVSSTRGGGNGFDASSVINLALLPGRAALRAVAYRRREAGFVDNVALGLANIGNRDDAGARLAVKWEPDPDWSLSLEGAYQKTDYDDFGSGSGDVGTNRTNRTVRLPFSSRFWMASAVVRGALGTTDVELSASRYRWLPRRSFDFTAVLEDLRGDAQACAGYFDRPAASGCSAAELTQFGSYLDTATPAVLDQPLRVTSTSAELRLSGRGALNWTAGFFVNRRTDRGESLTRSADEQGVVDAAAPLLSLRRFAGSLNQVAAFGDVTWNATDRLHVTAGGRIFRYRRSASGESILRNPATEVYGSEGSESYVYSVRGTAGRMRFDFHPAPDWLIYGEVAQGFRPGGINIVPGLPRDAAVYRGDRLVSRELGWRVSLGRDAIQLSGAAFRQTWSDMEVSAITNNGAFAIISNLGSARIDGIELGLDARVGEHLEANVQATYLDPRLTSDQVSEIAQTSGRAGDRLAFVPPFIVSSVLTSRWDLGGDLAFKLALSGHFSSRHYSTANRTDERVMRIGSAGSIDLRASLQGSVHSVILGVTNLTGSHGRIQASDFIFAPRTITRVRPRTVSIGFNAIF</sequence>
<evidence type="ECO:0000256" key="9">
    <source>
        <dbReference type="ARBA" id="ARBA00023136"/>
    </source>
</evidence>
<evidence type="ECO:0000313" key="15">
    <source>
        <dbReference type="EMBL" id="EHJ59701.1"/>
    </source>
</evidence>
<accession>G6EG12</accession>
<dbReference type="AlphaFoldDB" id="G6EG12"/>
<dbReference type="InterPro" id="IPR000531">
    <property type="entry name" value="Beta-barrel_TonB"/>
</dbReference>
<dbReference type="InterPro" id="IPR036942">
    <property type="entry name" value="Beta-barrel_TonB_sf"/>
</dbReference>
<reference evidence="15 16" key="1">
    <citation type="journal article" date="2012" name="J. Bacteriol.">
        <title>Genome sequence of benzo(a)pyrene-degrading bacterium Novosphingobium pentaromativorans US6-1.</title>
        <authorList>
            <person name="Luo Y.R."/>
            <person name="Kang S.G."/>
            <person name="Kim S.J."/>
            <person name="Kim M.R."/>
            <person name="Li N."/>
            <person name="Lee J.H."/>
            <person name="Kwon K.K."/>
        </authorList>
    </citation>
    <scope>NUCLEOTIDE SEQUENCE [LARGE SCALE GENOMIC DNA]</scope>
    <source>
        <strain evidence="15 16">US6-1</strain>
    </source>
</reference>
<dbReference type="EMBL" id="AGFM01000054">
    <property type="protein sequence ID" value="EHJ59701.1"/>
    <property type="molecule type" value="Genomic_DNA"/>
</dbReference>
<evidence type="ECO:0000256" key="10">
    <source>
        <dbReference type="ARBA" id="ARBA00023237"/>
    </source>
</evidence>
<evidence type="ECO:0000313" key="16">
    <source>
        <dbReference type="Proteomes" id="UP000004030"/>
    </source>
</evidence>
<keyword evidence="13" id="KW-0732">Signal</keyword>
<dbReference type="KEGG" id="npn:JI59_22555"/>
<evidence type="ECO:0000256" key="7">
    <source>
        <dbReference type="ARBA" id="ARBA00023065"/>
    </source>
</evidence>
<dbReference type="SUPFAM" id="SSF56935">
    <property type="entry name" value="Porins"/>
    <property type="match status" value="1"/>
</dbReference>
<evidence type="ECO:0000256" key="11">
    <source>
        <dbReference type="PROSITE-ProRule" id="PRU01360"/>
    </source>
</evidence>
<comment type="subcellular location">
    <subcellularLocation>
        <location evidence="1 11">Cell outer membrane</location>
        <topology evidence="1 11">Multi-pass membrane protein</topology>
    </subcellularLocation>
</comment>
<dbReference type="Gene3D" id="2.40.170.20">
    <property type="entry name" value="TonB-dependent receptor, beta-barrel domain"/>
    <property type="match status" value="1"/>
</dbReference>
<dbReference type="InterPro" id="IPR012910">
    <property type="entry name" value="Plug_dom"/>
</dbReference>
<keyword evidence="6" id="KW-0408">Iron</keyword>
<dbReference type="PATRIC" id="fig|1088721.3.peg.3240"/>
<keyword evidence="15" id="KW-0675">Receptor</keyword>
<keyword evidence="8 12" id="KW-0798">TonB box</keyword>
<evidence type="ECO:0000256" key="2">
    <source>
        <dbReference type="ARBA" id="ARBA00022448"/>
    </source>
</evidence>
<protein>
    <submittedName>
        <fullName evidence="15">TonB-dependent receptor</fullName>
    </submittedName>
</protein>
<keyword evidence="2 11" id="KW-0813">Transport</keyword>
<dbReference type="PANTHER" id="PTHR32552:SF81">
    <property type="entry name" value="TONB-DEPENDENT OUTER MEMBRANE RECEPTOR"/>
    <property type="match status" value="1"/>
</dbReference>
<dbReference type="Gene3D" id="3.55.50.30">
    <property type="match status" value="1"/>
</dbReference>
<evidence type="ECO:0000256" key="12">
    <source>
        <dbReference type="RuleBase" id="RU003357"/>
    </source>
</evidence>
<evidence type="ECO:0000256" key="4">
    <source>
        <dbReference type="ARBA" id="ARBA00022496"/>
    </source>
</evidence>
<evidence type="ECO:0000256" key="1">
    <source>
        <dbReference type="ARBA" id="ARBA00004571"/>
    </source>
</evidence>
<keyword evidence="4" id="KW-0410">Iron transport</keyword>
<evidence type="ECO:0000256" key="13">
    <source>
        <dbReference type="SAM" id="SignalP"/>
    </source>
</evidence>
<dbReference type="Pfam" id="PF07715">
    <property type="entry name" value="Plug"/>
    <property type="match status" value="1"/>
</dbReference>
<keyword evidence="3 11" id="KW-1134">Transmembrane beta strand</keyword>
<name>G6EG12_9SPHN</name>
<evidence type="ECO:0000256" key="8">
    <source>
        <dbReference type="ARBA" id="ARBA00023077"/>
    </source>
</evidence>
<keyword evidence="16" id="KW-1185">Reference proteome</keyword>
<dbReference type="eggNOG" id="COG4773">
    <property type="taxonomic scope" value="Bacteria"/>
</dbReference>
<feature type="signal peptide" evidence="13">
    <location>
        <begin position="1"/>
        <end position="24"/>
    </location>
</feature>
<dbReference type="SMART" id="SM00965">
    <property type="entry name" value="STN"/>
    <property type="match status" value="1"/>
</dbReference>
<dbReference type="PANTHER" id="PTHR32552">
    <property type="entry name" value="FERRICHROME IRON RECEPTOR-RELATED"/>
    <property type="match status" value="1"/>
</dbReference>
<dbReference type="InterPro" id="IPR039426">
    <property type="entry name" value="TonB-dep_rcpt-like"/>
</dbReference>
<keyword evidence="7" id="KW-0406">Ion transport</keyword>
<feature type="chain" id="PRO_5003488256" evidence="13">
    <location>
        <begin position="25"/>
        <end position="838"/>
    </location>
</feature>